<name>A0ABN8YFK0_RANTA</name>
<sequence>MCIHHPLSSVNTFISAIFCLLKEKKKKGGKGIRKKKTFVSSIFFSPEELHIIYSLQYRQAMLCTSSDRHEFQSQWFSYIFSKKRNGLDFSFHGVLMSNCIKYKFCC</sequence>
<keyword evidence="2" id="KW-1185">Reference proteome</keyword>
<organism evidence="1 2">
    <name type="scientific">Rangifer tarandus platyrhynchus</name>
    <name type="common">Svalbard reindeer</name>
    <dbReference type="NCBI Taxonomy" id="3082113"/>
    <lineage>
        <taxon>Eukaryota</taxon>
        <taxon>Metazoa</taxon>
        <taxon>Chordata</taxon>
        <taxon>Craniata</taxon>
        <taxon>Vertebrata</taxon>
        <taxon>Euteleostomi</taxon>
        <taxon>Mammalia</taxon>
        <taxon>Eutheria</taxon>
        <taxon>Laurasiatheria</taxon>
        <taxon>Artiodactyla</taxon>
        <taxon>Ruminantia</taxon>
        <taxon>Pecora</taxon>
        <taxon>Cervidae</taxon>
        <taxon>Odocoileinae</taxon>
        <taxon>Rangifer</taxon>
    </lineage>
</organism>
<evidence type="ECO:0000313" key="1">
    <source>
        <dbReference type="EMBL" id="CAI9158504.1"/>
    </source>
</evidence>
<evidence type="ECO:0000313" key="2">
    <source>
        <dbReference type="Proteomes" id="UP001176941"/>
    </source>
</evidence>
<dbReference type="Proteomes" id="UP001176941">
    <property type="component" value="Chromosome 17"/>
</dbReference>
<dbReference type="EMBL" id="OX459953">
    <property type="protein sequence ID" value="CAI9158504.1"/>
    <property type="molecule type" value="Genomic_DNA"/>
</dbReference>
<gene>
    <name evidence="1" type="ORF">MRATA1EN1_LOCUS7466</name>
</gene>
<reference evidence="1" key="1">
    <citation type="submission" date="2023-04" db="EMBL/GenBank/DDBJ databases">
        <authorList>
            <consortium name="ELIXIR-Norway"/>
        </authorList>
    </citation>
    <scope>NUCLEOTIDE SEQUENCE [LARGE SCALE GENOMIC DNA]</scope>
</reference>
<accession>A0ABN8YFK0</accession>
<protein>
    <submittedName>
        <fullName evidence="1">Uncharacterized protein</fullName>
    </submittedName>
</protein>
<proteinExistence type="predicted"/>